<dbReference type="RefSeq" id="WP_039747847.1">
    <property type="nucleotide sequence ID" value="NZ_JTCM02000021.1"/>
</dbReference>
<reference evidence="2 3" key="1">
    <citation type="journal article" date="2015" name="Genome Announc.">
        <title>Draft Genome Sequence of Cyanobacterium Hassallia byssoidea Strain VB512170, Isolated from Monuments in India.</title>
        <authorList>
            <person name="Singh D."/>
            <person name="Chandrababunaidu M.M."/>
            <person name="Panda A."/>
            <person name="Sen D."/>
            <person name="Bhattacharyya S."/>
            <person name="Adhikary S.P."/>
            <person name="Tripathy S."/>
        </authorList>
    </citation>
    <scope>NUCLEOTIDE SEQUENCE [LARGE SCALE GENOMIC DNA]</scope>
    <source>
        <strain evidence="2 3">VB512170</strain>
    </source>
</reference>
<dbReference type="EMBL" id="JTCM02000021">
    <property type="protein sequence ID" value="NEU73314.1"/>
    <property type="molecule type" value="Genomic_DNA"/>
</dbReference>
<accession>A0A846H9E9</accession>
<dbReference type="InterPro" id="IPR046612">
    <property type="entry name" value="DUF6671"/>
</dbReference>
<evidence type="ECO:0000313" key="3">
    <source>
        <dbReference type="Proteomes" id="UP000031549"/>
    </source>
</evidence>
<organism evidence="2 3">
    <name type="scientific">Hassallia byssoidea VB512170</name>
    <dbReference type="NCBI Taxonomy" id="1304833"/>
    <lineage>
        <taxon>Bacteria</taxon>
        <taxon>Bacillati</taxon>
        <taxon>Cyanobacteriota</taxon>
        <taxon>Cyanophyceae</taxon>
        <taxon>Nostocales</taxon>
        <taxon>Tolypothrichaceae</taxon>
        <taxon>Hassallia</taxon>
    </lineage>
</organism>
<dbReference type="AlphaFoldDB" id="A0A846H9E9"/>
<dbReference type="Proteomes" id="UP000031549">
    <property type="component" value="Unassembled WGS sequence"/>
</dbReference>
<sequence length="283" mass="31717">MKNQQLFSNRVAILATMHQKEIVIAPLIEQLGIKVIVPTNLNTDVFGTFTREIERSGTQIEAARLKAEKALAITGESLAIASEGTFCPHPSLPYISSNREIVIFIDKENELEIIGEEFSLDTNHNYQLVQNLQEAYNFAFKVGFPEHGLIVLASPKDSHEIFKGITTNEQLEEAVNYALKNSSTGKVHIETDMRAMYNPTRMKNIEKATRNLLKKINNFCPSCGIPGFEITQRIKGLPCASCYTPTLLTRAVKYQCKKCGFSQEELFPDGQYADPGQCMYCNP</sequence>
<dbReference type="Pfam" id="PF20376">
    <property type="entry name" value="DUF6671"/>
    <property type="match status" value="1"/>
</dbReference>
<comment type="caution">
    <text evidence="2">The sequence shown here is derived from an EMBL/GenBank/DDBJ whole genome shotgun (WGS) entry which is preliminary data.</text>
</comment>
<keyword evidence="3" id="KW-1185">Reference proteome</keyword>
<gene>
    <name evidence="2" type="ORF">PI95_012240</name>
</gene>
<protein>
    <recommendedName>
        <fullName evidence="1">DUF6671 domain-containing protein</fullName>
    </recommendedName>
</protein>
<feature type="domain" description="DUF6671" evidence="1">
    <location>
        <begin position="66"/>
        <end position="283"/>
    </location>
</feature>
<evidence type="ECO:0000313" key="2">
    <source>
        <dbReference type="EMBL" id="NEU73314.1"/>
    </source>
</evidence>
<evidence type="ECO:0000259" key="1">
    <source>
        <dbReference type="Pfam" id="PF20376"/>
    </source>
</evidence>
<proteinExistence type="predicted"/>
<name>A0A846H9E9_9CYAN</name>